<dbReference type="Proteomes" id="UP000650467">
    <property type="component" value="Unassembled WGS sequence"/>
</dbReference>
<accession>A0A835T8X4</accession>
<organism evidence="2 3">
    <name type="scientific">Chlamydomonas incerta</name>
    <dbReference type="NCBI Taxonomy" id="51695"/>
    <lineage>
        <taxon>Eukaryota</taxon>
        <taxon>Viridiplantae</taxon>
        <taxon>Chlorophyta</taxon>
        <taxon>core chlorophytes</taxon>
        <taxon>Chlorophyceae</taxon>
        <taxon>CS clade</taxon>
        <taxon>Chlamydomonadales</taxon>
        <taxon>Chlamydomonadaceae</taxon>
        <taxon>Chlamydomonas</taxon>
    </lineage>
</organism>
<dbReference type="InterPro" id="IPR051150">
    <property type="entry name" value="SWT21/TCAB1_mRNA_Telomere"/>
</dbReference>
<dbReference type="Gene3D" id="2.130.10.10">
    <property type="entry name" value="YVTN repeat-like/Quinoprotein amine dehydrogenase"/>
    <property type="match status" value="1"/>
</dbReference>
<dbReference type="InterPro" id="IPR015943">
    <property type="entry name" value="WD40/YVTN_repeat-like_dom_sf"/>
</dbReference>
<dbReference type="PANTHER" id="PTHR13211">
    <property type="entry name" value="TELOMERASE CAJAL BODY PROTEIN 1"/>
    <property type="match status" value="1"/>
</dbReference>
<keyword evidence="3" id="KW-1185">Reference proteome</keyword>
<evidence type="ECO:0000313" key="2">
    <source>
        <dbReference type="EMBL" id="KAG2440843.1"/>
    </source>
</evidence>
<protein>
    <recommendedName>
        <fullName evidence="4">Telomerase Cajal body 1</fullName>
    </recommendedName>
</protein>
<feature type="compositionally biased region" description="Low complexity" evidence="1">
    <location>
        <begin position="127"/>
        <end position="144"/>
    </location>
</feature>
<dbReference type="InterPro" id="IPR036322">
    <property type="entry name" value="WD40_repeat_dom_sf"/>
</dbReference>
<sequence>MEAEEQYVEGGQPAEVGTLSGEQAEAPAEGEEAAAGDAAAAAGWYTAFVFPCQPQPIYRATQEYTSSAATCPNTNFLKGVKWSPDGACLLTASDDNWLRLYDLPQDVATAPVLQHPDLLPREEQAEAAEAGGASSSGASPGAGPDNLVPALRMHAGETVYDYCWYSRMSALEPVSCCLASTARGHPIQLWDACSGAPRATYRGYNDADEPTAAYSLAFSPDGGRLLGGYNRSIYVFDVTRPGRDYKRVVTHKRKNPESITGIVSCLAWSPAGDVFAAGTYTGGLGVYDGRTYELLLLLSGTKGGLTQLLFSADGNYLYTGARQDAHMLCWDVRHTYAAVYSMERPTGRTNQRVQFDIEPAGRHLLSGGCDGSVLAYDLATGQQVDRRQVAADTVSGVGLHPTLGLLATASGHRRYGGPGNADSGSDTEETPAAATGAKRPQRPANSLLIWRMEQETLCHGAAADATTCNNP</sequence>
<dbReference type="Pfam" id="PF00400">
    <property type="entry name" value="WD40"/>
    <property type="match status" value="4"/>
</dbReference>
<comment type="caution">
    <text evidence="2">The sequence shown here is derived from an EMBL/GenBank/DDBJ whole genome shotgun (WGS) entry which is preliminary data.</text>
</comment>
<evidence type="ECO:0000313" key="3">
    <source>
        <dbReference type="Proteomes" id="UP000650467"/>
    </source>
</evidence>
<feature type="region of interest" description="Disordered" evidence="1">
    <location>
        <begin position="409"/>
        <end position="443"/>
    </location>
</feature>
<evidence type="ECO:0008006" key="4">
    <source>
        <dbReference type="Google" id="ProtNLM"/>
    </source>
</evidence>
<dbReference type="SUPFAM" id="SSF50978">
    <property type="entry name" value="WD40 repeat-like"/>
    <property type="match status" value="1"/>
</dbReference>
<evidence type="ECO:0000256" key="1">
    <source>
        <dbReference type="SAM" id="MobiDB-lite"/>
    </source>
</evidence>
<feature type="region of interest" description="Disordered" evidence="1">
    <location>
        <begin position="124"/>
        <end position="144"/>
    </location>
</feature>
<dbReference type="OrthoDB" id="239865at2759"/>
<dbReference type="AlphaFoldDB" id="A0A835T8X4"/>
<feature type="region of interest" description="Disordered" evidence="1">
    <location>
        <begin position="1"/>
        <end position="35"/>
    </location>
</feature>
<gene>
    <name evidence="2" type="ORF">HXX76_003698</name>
</gene>
<dbReference type="SMART" id="SM00320">
    <property type="entry name" value="WD40"/>
    <property type="match status" value="5"/>
</dbReference>
<dbReference type="PANTHER" id="PTHR13211:SF0">
    <property type="entry name" value="TELOMERASE CAJAL BODY PROTEIN 1"/>
    <property type="match status" value="1"/>
</dbReference>
<name>A0A835T8X4_CHLIN</name>
<proteinExistence type="predicted"/>
<reference evidence="2" key="1">
    <citation type="journal article" date="2020" name="bioRxiv">
        <title>Comparative genomics of Chlamydomonas.</title>
        <authorList>
            <person name="Craig R.J."/>
            <person name="Hasan A.R."/>
            <person name="Ness R.W."/>
            <person name="Keightley P.D."/>
        </authorList>
    </citation>
    <scope>NUCLEOTIDE SEQUENCE</scope>
    <source>
        <strain evidence="2">SAG 7.73</strain>
    </source>
</reference>
<dbReference type="EMBL" id="JAEHOC010000006">
    <property type="protein sequence ID" value="KAG2440843.1"/>
    <property type="molecule type" value="Genomic_DNA"/>
</dbReference>
<dbReference type="InterPro" id="IPR001680">
    <property type="entry name" value="WD40_rpt"/>
</dbReference>